<dbReference type="Proteomes" id="UP000596742">
    <property type="component" value="Unassembled WGS sequence"/>
</dbReference>
<dbReference type="OrthoDB" id="6151623at2759"/>
<name>A0A8B6CS90_MYTGA</name>
<protein>
    <submittedName>
        <fullName evidence="2">Uncharacterized protein</fullName>
    </submittedName>
</protein>
<proteinExistence type="predicted"/>
<keyword evidence="3" id="KW-1185">Reference proteome</keyword>
<evidence type="ECO:0000313" key="2">
    <source>
        <dbReference type="EMBL" id="VDI08157.1"/>
    </source>
</evidence>
<gene>
    <name evidence="2" type="ORF">MGAL_10B081518</name>
</gene>
<reference evidence="2" key="1">
    <citation type="submission" date="2018-11" db="EMBL/GenBank/DDBJ databases">
        <authorList>
            <person name="Alioto T."/>
            <person name="Alioto T."/>
        </authorList>
    </citation>
    <scope>NUCLEOTIDE SEQUENCE</scope>
</reference>
<accession>A0A8B6CS90</accession>
<feature type="compositionally biased region" description="Polar residues" evidence="1">
    <location>
        <begin position="1625"/>
        <end position="1638"/>
    </location>
</feature>
<feature type="region of interest" description="Disordered" evidence="1">
    <location>
        <begin position="1608"/>
        <end position="1638"/>
    </location>
</feature>
<feature type="compositionally biased region" description="Polar residues" evidence="1">
    <location>
        <begin position="1094"/>
        <end position="1104"/>
    </location>
</feature>
<feature type="compositionally biased region" description="Basic and acidic residues" evidence="1">
    <location>
        <begin position="1079"/>
        <end position="1093"/>
    </location>
</feature>
<sequence>MSKFKDLYTFKEEGIADNLLYIDQLYSFIKERVTEDDKYKINRPNFVREFKGHKEGIKSLSHGNAITISSAVRYIFNHFDDYRICQEIGLQISSTAFNSQSTEQTKTLFSLYKAISEFDTKQITLKLNERLEIDDTNFCIPSIENTYRTDFSDFEWKKICIFENYYSKYVASSEDHYETALKQKWETFEYLKKITSMSRNFEKLNKSTIKARTLRQKVYEHSQNILIWTRKKHFPAVIESQLMKKFDIINPDITFPPVCVDTPQSIDTNSVMLIFSCIESEKYEEYTKIATNFLQNKHHLNASQIIFVSPETIENYRRPNNGIARFHLRDDLLQGKLENDIIQVIQPARQSFNENESNECDACFNHCDLVKPLSLHNFELLEEWFLDIPLDIQIILDKFINRHSFYSSGNKKAFLLSKMERLYGAYDILLNTFNKNYIGILQQANTDELAMHFQSITTVFSIASNTGISTSLVTAEKKIKEKATDDLCYYNTYLKKFPFHYQTTTGIADQLVNLRDCHLILMMDNIVRMTFRSDPNPGENRSGQLCTLPLTLQGLPKDSSVTDSWHTADCLKDQNCQCKKDTKLRKEDFDNALVSLTNEETVCWERFQKLLTWGSVPLWKKLRTTNLVSLQQSIDHNWTEEDSLSDLSDLLLNVDEFEQEYTNDDLSEIEEVHQFEKEEYEDNLDSLVQTAHLLYQTSELLSNDINMSGIFELDLQQNDLEDSFSHLHIESDDTETSIPTLDSTSCISSPSHSQASTVLKTFGFEKYNVPPLLCRHPPPATGRDDDILKLREILDDVLIKTGRINMSYEGKDRILFGPDNKIGANLLQLLSQDNKYRHFLPEFPLLHLRKSKINTLFSAYKDAGLLQLLMYMCDDEKKEWTKLISMEHIDVATRFVRRLSLSFHVAFLCRFLQCIDDKDAESVLDMLESGQISSETWHKQLSEFMDAGSSKNSTFRLHMEMMQHCDEVVAVYLAERLGGFDGYNLLLGAVKSSLLFSFLNGASSYGPFCVRLLLEHFSAGHFHQCMKKTLYSTPIGNTSTNFASDSKREMDHQDVIRGFRSGSTLPAVTSRMSLIDSLNETHQRRTIDREKSSDNGPNETNQSDVEWKLTEVDLNHIIPTASLILRRGGLNLEENTMPENVYNTKKLFLPPAILDEITFDVGKYLVKRFLVNNQLLGMKTDDMPDIRNFKGPPTLLSKAKRSKGITLKRTSEKTTTITKSERELKEEERSKTLKKENQMADLLSSEMNMCQSLVKPDCSKPKVMKSKGIQEALISMLADLKSEKKDLITLGTNTIPNTISTSIQMATVEFAGVKFKAKVSTGIQKDDIITTREGKSLISKFLAANAVDLRIDANVILDIDSELNLQRIQCHHGEHCTCEYYTTPIRCIFKKSQQQPTVQDLITVSQRKGEAEMAQIDWLLDMMEILESSFKNEDDIVKKVSIVLCMGGNDFIPKFHNISHKKMLSLFMSNEHFRLNLFEKSEKNIHQLNTTVYKDFVKTLFFSMSNIQDSFEEVRHNSMFCKQRKTKNHMDTNLLRNAKLWLPPESCLDRMAELVNLQIEYLETTGDSMAKLPNFLEKDCLKMTETGEVEYHFGPLARENIEHLLGNHKRQMKETPQKGKRTKKMLTSTPSKANTSSK</sequence>
<dbReference type="EMBL" id="UYJE01002150">
    <property type="protein sequence ID" value="VDI08157.1"/>
    <property type="molecule type" value="Genomic_DNA"/>
</dbReference>
<evidence type="ECO:0000313" key="3">
    <source>
        <dbReference type="Proteomes" id="UP000596742"/>
    </source>
</evidence>
<evidence type="ECO:0000256" key="1">
    <source>
        <dbReference type="SAM" id="MobiDB-lite"/>
    </source>
</evidence>
<organism evidence="2 3">
    <name type="scientific">Mytilus galloprovincialis</name>
    <name type="common">Mediterranean mussel</name>
    <dbReference type="NCBI Taxonomy" id="29158"/>
    <lineage>
        <taxon>Eukaryota</taxon>
        <taxon>Metazoa</taxon>
        <taxon>Spiralia</taxon>
        <taxon>Lophotrochozoa</taxon>
        <taxon>Mollusca</taxon>
        <taxon>Bivalvia</taxon>
        <taxon>Autobranchia</taxon>
        <taxon>Pteriomorphia</taxon>
        <taxon>Mytilida</taxon>
        <taxon>Mytiloidea</taxon>
        <taxon>Mytilidae</taxon>
        <taxon>Mytilinae</taxon>
        <taxon>Mytilus</taxon>
    </lineage>
</organism>
<feature type="region of interest" description="Disordered" evidence="1">
    <location>
        <begin position="1079"/>
        <end position="1104"/>
    </location>
</feature>
<comment type="caution">
    <text evidence="2">The sequence shown here is derived from an EMBL/GenBank/DDBJ whole genome shotgun (WGS) entry which is preliminary data.</text>
</comment>